<evidence type="ECO:0000313" key="3">
    <source>
        <dbReference type="Proteomes" id="UP000479000"/>
    </source>
</evidence>
<evidence type="ECO:0000256" key="1">
    <source>
        <dbReference type="SAM" id="MobiDB-lite"/>
    </source>
</evidence>
<accession>A0A6H5G4Q0</accession>
<keyword evidence="3" id="KW-1185">Reference proteome</keyword>
<dbReference type="EMBL" id="CADCXU010005877">
    <property type="protein sequence ID" value="CAA9997516.1"/>
    <property type="molecule type" value="Genomic_DNA"/>
</dbReference>
<proteinExistence type="predicted"/>
<organism evidence="2 3">
    <name type="scientific">Nesidiocoris tenuis</name>
    <dbReference type="NCBI Taxonomy" id="355587"/>
    <lineage>
        <taxon>Eukaryota</taxon>
        <taxon>Metazoa</taxon>
        <taxon>Ecdysozoa</taxon>
        <taxon>Arthropoda</taxon>
        <taxon>Hexapoda</taxon>
        <taxon>Insecta</taxon>
        <taxon>Pterygota</taxon>
        <taxon>Neoptera</taxon>
        <taxon>Paraneoptera</taxon>
        <taxon>Hemiptera</taxon>
        <taxon>Heteroptera</taxon>
        <taxon>Panheteroptera</taxon>
        <taxon>Cimicomorpha</taxon>
        <taxon>Miridae</taxon>
        <taxon>Dicyphina</taxon>
        <taxon>Nesidiocoris</taxon>
    </lineage>
</organism>
<sequence length="637" mass="72513">MHVFTYGEEINDASPKHGFPLKRDIWPSPTRSWGHRDTTLQIGTVPPNAGRLVTLYILCSYPCGSTSIRYLQSKMRTDDFLRSLSLPNSRLHFKFINYLGWSQFRAVFPEFEDRLTHELVKIMDRFFNHDCCQPEFQTSAYEPRYEVRAEFFGYAIPPLRKRKDSCSQSIRYIGQLSSDDINYYGNQTDPFTTAEGPWREMLYHGDDHRGISRRSCHVIFVNTKKPPVFTGRFYLARTASAPISGCDFGPPVYLNQQANTSYRWHQEGDDEAQDEETPRKGVNCSHRPGATIGVPAFPDDDENAFLSADTFFKKLRDGSSCRAHHDGPKPADQYPWLANGRLYAIRDGSEVCIVGREDYSVMILSAEESTSSKKTIPQGVILNPVPHNLRLLRPCVDTEGFNSSAEKLSASNVLRSSDGFEPLRNTSLSATKRLEAKMLSKSSFTISLEGTVRHFQWSLMLRPHDTTTRDHILVGSHILRISTTRGIMTLVSIAKWHRKSNNCKQKPAKHVRLTYRNTKLFKKMALLGVSFNDVRVAGLAGHPPVTLIRSKGFEPNPEFEFEFDSWNARIKENKQGHYWVPAFSAAAKLKTLTVAGLFHIPPRLLRSESEIVRWRSVRPSLWKSAVQLLTASNTAQW</sequence>
<reference evidence="2 3" key="1">
    <citation type="submission" date="2020-02" db="EMBL/GenBank/DDBJ databases">
        <authorList>
            <person name="Ferguson B K."/>
        </authorList>
    </citation>
    <scope>NUCLEOTIDE SEQUENCE [LARGE SCALE GENOMIC DNA]</scope>
</reference>
<protein>
    <submittedName>
        <fullName evidence="2">Uncharacterized protein</fullName>
    </submittedName>
</protein>
<gene>
    <name evidence="2" type="ORF">NTEN_LOCUS3810</name>
</gene>
<dbReference type="Proteomes" id="UP000479000">
    <property type="component" value="Unassembled WGS sequence"/>
</dbReference>
<feature type="region of interest" description="Disordered" evidence="1">
    <location>
        <begin position="265"/>
        <end position="287"/>
    </location>
</feature>
<dbReference type="AlphaFoldDB" id="A0A6H5G4Q0"/>
<evidence type="ECO:0000313" key="2">
    <source>
        <dbReference type="EMBL" id="CAA9997516.1"/>
    </source>
</evidence>
<name>A0A6H5G4Q0_9HEMI</name>